<gene>
    <name evidence="2" type="ORF">WR25_12690</name>
</gene>
<dbReference type="AlphaFoldDB" id="A0A2A2J3R9"/>
<evidence type="ECO:0000313" key="3">
    <source>
        <dbReference type="Proteomes" id="UP000218231"/>
    </source>
</evidence>
<proteinExistence type="predicted"/>
<dbReference type="InterPro" id="IPR002347">
    <property type="entry name" value="SDR_fam"/>
</dbReference>
<dbReference type="Gene3D" id="2.160.20.80">
    <property type="entry name" value="E3 ubiquitin-protein ligase SopA"/>
    <property type="match status" value="1"/>
</dbReference>
<keyword evidence="3" id="KW-1185">Reference proteome</keyword>
<protein>
    <recommendedName>
        <fullName evidence="4">Ketoreductase (KR) domain-containing protein</fullName>
    </recommendedName>
</protein>
<dbReference type="GO" id="GO:0005737">
    <property type="term" value="C:cytoplasm"/>
    <property type="evidence" value="ECO:0007669"/>
    <property type="project" value="TreeGrafter"/>
</dbReference>
<feature type="region of interest" description="Disordered" evidence="1">
    <location>
        <begin position="211"/>
        <end position="239"/>
    </location>
</feature>
<dbReference type="GO" id="GO:0016491">
    <property type="term" value="F:oxidoreductase activity"/>
    <property type="evidence" value="ECO:0007669"/>
    <property type="project" value="TreeGrafter"/>
</dbReference>
<comment type="caution">
    <text evidence="2">The sequence shown here is derived from an EMBL/GenBank/DDBJ whole genome shotgun (WGS) entry which is preliminary data.</text>
</comment>
<name>A0A2A2J3R9_9BILA</name>
<dbReference type="PANTHER" id="PTHR43544:SF35">
    <property type="entry name" value="C-FACTOR-RELATED"/>
    <property type="match status" value="1"/>
</dbReference>
<dbReference type="InterPro" id="IPR036291">
    <property type="entry name" value="NAD(P)-bd_dom_sf"/>
</dbReference>
<feature type="region of interest" description="Disordered" evidence="1">
    <location>
        <begin position="161"/>
        <end position="185"/>
    </location>
</feature>
<dbReference type="SUPFAM" id="SSF141571">
    <property type="entry name" value="Pentapeptide repeat-like"/>
    <property type="match status" value="1"/>
</dbReference>
<organism evidence="2 3">
    <name type="scientific">Diploscapter pachys</name>
    <dbReference type="NCBI Taxonomy" id="2018661"/>
    <lineage>
        <taxon>Eukaryota</taxon>
        <taxon>Metazoa</taxon>
        <taxon>Ecdysozoa</taxon>
        <taxon>Nematoda</taxon>
        <taxon>Chromadorea</taxon>
        <taxon>Rhabditida</taxon>
        <taxon>Rhabditina</taxon>
        <taxon>Rhabditomorpha</taxon>
        <taxon>Rhabditoidea</taxon>
        <taxon>Rhabditidae</taxon>
        <taxon>Diploscapter</taxon>
    </lineage>
</organism>
<evidence type="ECO:0000256" key="1">
    <source>
        <dbReference type="SAM" id="MobiDB-lite"/>
    </source>
</evidence>
<dbReference type="EMBL" id="LIAE01010702">
    <property type="protein sequence ID" value="PAV56426.1"/>
    <property type="molecule type" value="Genomic_DNA"/>
</dbReference>
<dbReference type="SUPFAM" id="SSF51735">
    <property type="entry name" value="NAD(P)-binding Rossmann-fold domains"/>
    <property type="match status" value="1"/>
</dbReference>
<reference evidence="2 3" key="1">
    <citation type="journal article" date="2017" name="Curr. Biol.">
        <title>Genome architecture and evolution of a unichromosomal asexual nematode.</title>
        <authorList>
            <person name="Fradin H."/>
            <person name="Zegar C."/>
            <person name="Gutwein M."/>
            <person name="Lucas J."/>
            <person name="Kovtun M."/>
            <person name="Corcoran D."/>
            <person name="Baugh L.R."/>
            <person name="Kiontke K."/>
            <person name="Gunsalus K."/>
            <person name="Fitch D.H."/>
            <person name="Piano F."/>
        </authorList>
    </citation>
    <scope>NUCLEOTIDE SEQUENCE [LARGE SCALE GENOMIC DNA]</scope>
    <source>
        <strain evidence="2">PF1309</strain>
    </source>
</reference>
<dbReference type="Proteomes" id="UP000218231">
    <property type="component" value="Unassembled WGS sequence"/>
</dbReference>
<dbReference type="OrthoDB" id="7289984at2759"/>
<dbReference type="InterPro" id="IPR051468">
    <property type="entry name" value="Fungal_SecMetab_SDRs"/>
</dbReference>
<sequence>MEMMMERPRTRYVVYENEDEVRTRKAAVAEMERKKRLQEAEAEAEKIKLQKAEEEKKKLQEAEAEKVKLQEAEAEKKKLQEAEAEKVKLQEAEAEKVKLQKAEEENKKLQEAEAEKVKLQEAEAEKVDLQEAKTKKVKLQEAEAEEIKLQEEVKALKKKLQEAMEERKKLQEAEEEEEKRLQAKTERERKRNWLLRIGGIIAVAMLSAVRNNRHQPSSSHSREQHEQPVKSSQKNQQRAKIEKCINKPVGKVSVGNKSIQKEQSIMQLGNQLMVVYAKLPKSPNSVMVTRADRGLGLALVKEFLKKPDIQIIIATANNVAAATALKEIIDPRLKIVELDQTSDESIKRSYEQVEKIVGDRGLNLLVNNEDAFRSYSLKPGKEISRKTLIEQFNCNTFGVVVLTQTYLPLLMRASALHPDETWGINRAAVCMVSSILGSISLNQSESMDLAGYIASKSALSQFTKTFANDWQREHILVTAFCGGWGMTAMEGELVWVKPEVKAERLVRSFYRLNQSHNGLFYNRNLKPIPY</sequence>
<accession>A0A2A2J3R9</accession>
<feature type="compositionally biased region" description="Polar residues" evidence="1">
    <location>
        <begin position="229"/>
        <end position="238"/>
    </location>
</feature>
<dbReference type="Pfam" id="PF00106">
    <property type="entry name" value="adh_short"/>
    <property type="match status" value="1"/>
</dbReference>
<evidence type="ECO:0008006" key="4">
    <source>
        <dbReference type="Google" id="ProtNLM"/>
    </source>
</evidence>
<dbReference type="Gene3D" id="3.40.50.720">
    <property type="entry name" value="NAD(P)-binding Rossmann-like Domain"/>
    <property type="match status" value="1"/>
</dbReference>
<dbReference type="PANTHER" id="PTHR43544">
    <property type="entry name" value="SHORT-CHAIN DEHYDROGENASE/REDUCTASE"/>
    <property type="match status" value="1"/>
</dbReference>
<dbReference type="PRINTS" id="PR00081">
    <property type="entry name" value="GDHRDH"/>
</dbReference>
<evidence type="ECO:0000313" key="2">
    <source>
        <dbReference type="EMBL" id="PAV56426.1"/>
    </source>
</evidence>